<sequence>MKKNNFVKLDTIQEGDRVTCDYADIYFEDQCKDTETSQEDEISKVVSHEKDDKEEWISPSDLLIGVVELTPPFTSRITRGKTQEGILAIGNELLDIEHAKFLKSVSALLEENDTSWKYVYKFQRRFVEKKVKSIYQNIFKIKSAIMQREISNFYQNTLQELENYLRSEIRDIIESAQADIISKLNGEIKLKLEKERRVLEKTLQKRFDSEILKIRKYYMLLLHNETYRNNKLIKKAIQDRNDAIKAFCHHIDSKRITTAMYIMSSERKKCRMKQLLVENIQTREINELIEKIKRREDVIEAFRQKDKRIADINWEWEQNIQNILRLFLKFLSFSLKLLPEQTTFLLDFEKMVILQLNEIAKNPHLKSSILIEEEKDLKNVFKFETKTPEEEVCTEKPFVIVGDLSDPIPYEYGSRETIPPDVDLPYFTLERQYIYAKCHGYESIKEFLRTQICLCDKPNQKEQRPDHQSAVSTVSVFKKPAPQASASIVRSTSLTETFIVNDISRMEECPVRKCGDWGKRNTFPYLASYLDYTEDNYRRVTTILGEPSKLDSLPQNTSAKTIARQELPFSKTKEQWHTVGTQYSSQEEIAIKEVPCSCTDDFNMKCPTDTDVPLTSTINDILLKRKRSLDRLIHDNPNLLKIFTDECFDYKL</sequence>
<evidence type="ECO:0000313" key="1">
    <source>
        <dbReference type="EMBL" id="CAG9563625.1"/>
    </source>
</evidence>
<keyword evidence="2" id="KW-1185">Reference proteome</keyword>
<reference evidence="1" key="1">
    <citation type="submission" date="2021-09" db="EMBL/GenBank/DDBJ databases">
        <authorList>
            <person name="Martin H S."/>
        </authorList>
    </citation>
    <scope>NUCLEOTIDE SEQUENCE</scope>
</reference>
<dbReference type="EMBL" id="CAKASE010000049">
    <property type="protein sequence ID" value="CAG9563625.1"/>
    <property type="molecule type" value="Genomic_DNA"/>
</dbReference>
<dbReference type="Proteomes" id="UP000789524">
    <property type="component" value="Unassembled WGS sequence"/>
</dbReference>
<evidence type="ECO:0000313" key="2">
    <source>
        <dbReference type="Proteomes" id="UP000789524"/>
    </source>
</evidence>
<dbReference type="OrthoDB" id="7466836at2759"/>
<proteinExistence type="predicted"/>
<dbReference type="AlphaFoldDB" id="A0A8J2QJC8"/>
<name>A0A8J2QJC8_9NEOP</name>
<protein>
    <submittedName>
        <fullName evidence="1">(African queen) hypothetical protein</fullName>
    </submittedName>
</protein>
<comment type="caution">
    <text evidence="1">The sequence shown here is derived from an EMBL/GenBank/DDBJ whole genome shotgun (WGS) entry which is preliminary data.</text>
</comment>
<organism evidence="1 2">
    <name type="scientific">Danaus chrysippus</name>
    <name type="common">African queen</name>
    <dbReference type="NCBI Taxonomy" id="151541"/>
    <lineage>
        <taxon>Eukaryota</taxon>
        <taxon>Metazoa</taxon>
        <taxon>Ecdysozoa</taxon>
        <taxon>Arthropoda</taxon>
        <taxon>Hexapoda</taxon>
        <taxon>Insecta</taxon>
        <taxon>Pterygota</taxon>
        <taxon>Neoptera</taxon>
        <taxon>Endopterygota</taxon>
        <taxon>Lepidoptera</taxon>
        <taxon>Glossata</taxon>
        <taxon>Ditrysia</taxon>
        <taxon>Papilionoidea</taxon>
        <taxon>Nymphalidae</taxon>
        <taxon>Danainae</taxon>
        <taxon>Danaini</taxon>
        <taxon>Danaina</taxon>
        <taxon>Danaus</taxon>
        <taxon>Anosia</taxon>
    </lineage>
</organism>
<gene>
    <name evidence="1" type="ORF">DCHRY22_LOCUS4735</name>
</gene>
<accession>A0A8J2QJC8</accession>